<evidence type="ECO:0000313" key="2">
    <source>
        <dbReference type="Proteomes" id="UP000030659"/>
    </source>
</evidence>
<proteinExistence type="predicted"/>
<organism evidence="1 2">
    <name type="scientific">Plasmodium vinckei petteri</name>
    <dbReference type="NCBI Taxonomy" id="138298"/>
    <lineage>
        <taxon>Eukaryota</taxon>
        <taxon>Sar</taxon>
        <taxon>Alveolata</taxon>
        <taxon>Apicomplexa</taxon>
        <taxon>Aconoidasida</taxon>
        <taxon>Haemosporida</taxon>
        <taxon>Plasmodiidae</taxon>
        <taxon>Plasmodium</taxon>
        <taxon>Plasmodium (Vinckeia)</taxon>
    </lineage>
</organism>
<protein>
    <recommendedName>
        <fullName evidence="3">Telomeric repeat binding factor 1</fullName>
    </recommendedName>
</protein>
<dbReference type="AlphaFoldDB" id="W7B2T2"/>
<dbReference type="EMBL" id="KI965399">
    <property type="protein sequence ID" value="EUD72086.1"/>
    <property type="molecule type" value="Genomic_DNA"/>
</dbReference>
<evidence type="ECO:0008006" key="3">
    <source>
        <dbReference type="Google" id="ProtNLM"/>
    </source>
</evidence>
<name>W7B2T2_PLAVN</name>
<sequence length="92" mass="11191">MGENSQSMLVEKKETKKGTYIKKAKKEKIYRSYVRWEKREVELLINGIKVQNEYKYGLSNWTTILQSYDFPQYRTSTSLKDKYRNFKKVFFI</sequence>
<reference evidence="1 2" key="1">
    <citation type="submission" date="2013-02" db="EMBL/GenBank/DDBJ databases">
        <title>The Genome Sequence of Plasmodium vinckei petteri CR.</title>
        <authorList>
            <consortium name="The Broad Institute Genome Sequencing Platform"/>
            <consortium name="The Broad Institute Genome Sequencing Center for Infectious Disease"/>
            <person name="Neafsey D."/>
            <person name="Cheeseman I."/>
            <person name="Volkman S."/>
            <person name="Adams J."/>
            <person name="Walker B."/>
            <person name="Young S.K."/>
            <person name="Zeng Q."/>
            <person name="Gargeya S."/>
            <person name="Fitzgerald M."/>
            <person name="Haas B."/>
            <person name="Abouelleil A."/>
            <person name="Alvarado L."/>
            <person name="Arachchi H.M."/>
            <person name="Berlin A.M."/>
            <person name="Chapman S.B."/>
            <person name="Dewar J."/>
            <person name="Goldberg J."/>
            <person name="Griggs A."/>
            <person name="Gujja S."/>
            <person name="Hansen M."/>
            <person name="Howarth C."/>
            <person name="Imamovic A."/>
            <person name="Larimer J."/>
            <person name="McCowan C."/>
            <person name="Murphy C."/>
            <person name="Neiman D."/>
            <person name="Pearson M."/>
            <person name="Priest M."/>
            <person name="Roberts A."/>
            <person name="Saif S."/>
            <person name="Shea T."/>
            <person name="Sisk P."/>
            <person name="Sykes S."/>
            <person name="Wortman J."/>
            <person name="Nusbaum C."/>
            <person name="Birren B."/>
        </authorList>
    </citation>
    <scope>NUCLEOTIDE SEQUENCE [LARGE SCALE GENOMIC DNA]</scope>
    <source>
        <strain evidence="1 2">CR</strain>
    </source>
</reference>
<gene>
    <name evidence="1" type="ORF">YYG_02787</name>
</gene>
<evidence type="ECO:0000313" key="1">
    <source>
        <dbReference type="EMBL" id="EUD72086.1"/>
    </source>
</evidence>
<dbReference type="CDD" id="cd11660">
    <property type="entry name" value="SANT_TRF"/>
    <property type="match status" value="1"/>
</dbReference>
<accession>W7B2T2</accession>
<dbReference type="Gene3D" id="1.10.10.60">
    <property type="entry name" value="Homeodomain-like"/>
    <property type="match status" value="1"/>
</dbReference>
<dbReference type="Proteomes" id="UP000030659">
    <property type="component" value="Unassembled WGS sequence"/>
</dbReference>
<dbReference type="InterPro" id="IPR009057">
    <property type="entry name" value="Homeodomain-like_sf"/>
</dbReference>
<dbReference type="SUPFAM" id="SSF46689">
    <property type="entry name" value="Homeodomain-like"/>
    <property type="match status" value="1"/>
</dbReference>